<dbReference type="Pfam" id="PF06546">
    <property type="entry name" value="Vert_HS_TF"/>
    <property type="match status" value="1"/>
</dbReference>
<proteinExistence type="predicted"/>
<dbReference type="OrthoDB" id="60033at2759"/>
<keyword evidence="2" id="KW-0346">Stress response</keyword>
<evidence type="ECO:0000256" key="4">
    <source>
        <dbReference type="SAM" id="MobiDB-lite"/>
    </source>
</evidence>
<feature type="domain" description="Vertebrate heat shock transcription factor C-terminal" evidence="5">
    <location>
        <begin position="2"/>
        <end position="40"/>
    </location>
</feature>
<name>A0A6I9MT97_9TELE</name>
<dbReference type="GO" id="GO:0003700">
    <property type="term" value="F:DNA-binding transcription factor activity"/>
    <property type="evidence" value="ECO:0007669"/>
    <property type="project" value="InterPro"/>
</dbReference>
<keyword evidence="1" id="KW-0805">Transcription regulation</keyword>
<keyword evidence="3" id="KW-0804">Transcription</keyword>
<dbReference type="AlphaFoldDB" id="A0A6I9MT97"/>
<dbReference type="InterPro" id="IPR010542">
    <property type="entry name" value="Vert_HSTF_C"/>
</dbReference>
<dbReference type="Proteomes" id="UP000504611">
    <property type="component" value="Unplaced"/>
</dbReference>
<dbReference type="GO" id="GO:0003677">
    <property type="term" value="F:DNA binding"/>
    <property type="evidence" value="ECO:0007669"/>
    <property type="project" value="InterPro"/>
</dbReference>
<feature type="region of interest" description="Disordered" evidence="4">
    <location>
        <begin position="77"/>
        <end position="106"/>
    </location>
</feature>
<evidence type="ECO:0000256" key="1">
    <source>
        <dbReference type="ARBA" id="ARBA00023015"/>
    </source>
</evidence>
<keyword evidence="6" id="KW-1185">Reference proteome</keyword>
<protein>
    <submittedName>
        <fullName evidence="7">Heat shock factor protein 2-like</fullName>
    </submittedName>
</protein>
<organism evidence="6 7">
    <name type="scientific">Notothenia coriiceps</name>
    <name type="common">black rockcod</name>
    <dbReference type="NCBI Taxonomy" id="8208"/>
    <lineage>
        <taxon>Eukaryota</taxon>
        <taxon>Metazoa</taxon>
        <taxon>Chordata</taxon>
        <taxon>Craniata</taxon>
        <taxon>Vertebrata</taxon>
        <taxon>Euteleostomi</taxon>
        <taxon>Actinopterygii</taxon>
        <taxon>Neopterygii</taxon>
        <taxon>Teleostei</taxon>
        <taxon>Neoteleostei</taxon>
        <taxon>Acanthomorphata</taxon>
        <taxon>Eupercaria</taxon>
        <taxon>Perciformes</taxon>
        <taxon>Notothenioidei</taxon>
        <taxon>Nototheniidae</taxon>
        <taxon>Notothenia</taxon>
    </lineage>
</organism>
<evidence type="ECO:0000256" key="3">
    <source>
        <dbReference type="ARBA" id="ARBA00023163"/>
    </source>
</evidence>
<sequence>MELMDYLDSIDCSLEDFQAMLYGKQFGVDFESLEESLSSTTQLNRGRTEEANIDKQLVQYTSCPLLAFLDGCLPHAEQDVSSSSSSSFNSPQLSSSPPAGVGVEPPLELLDSSVESKPTARSSLIRLEPLTEAEASAETLFYLCELSPAAAEGEALQDRV</sequence>
<dbReference type="RefSeq" id="XP_010767647.1">
    <property type="nucleotide sequence ID" value="XM_010769345.1"/>
</dbReference>
<evidence type="ECO:0000313" key="6">
    <source>
        <dbReference type="Proteomes" id="UP000504611"/>
    </source>
</evidence>
<feature type="compositionally biased region" description="Low complexity" evidence="4">
    <location>
        <begin position="81"/>
        <end position="98"/>
    </location>
</feature>
<dbReference type="GeneID" id="104943880"/>
<accession>A0A6I9MT97</accession>
<gene>
    <name evidence="7" type="primary">LOC104943880</name>
</gene>
<evidence type="ECO:0000256" key="2">
    <source>
        <dbReference type="ARBA" id="ARBA00023016"/>
    </source>
</evidence>
<reference evidence="7" key="1">
    <citation type="submission" date="2025-08" db="UniProtKB">
        <authorList>
            <consortium name="RefSeq"/>
        </authorList>
    </citation>
    <scope>IDENTIFICATION</scope>
    <source>
        <tissue evidence="7">Muscle</tissue>
    </source>
</reference>
<evidence type="ECO:0000313" key="7">
    <source>
        <dbReference type="RefSeq" id="XP_010767647.1"/>
    </source>
</evidence>
<evidence type="ECO:0000259" key="5">
    <source>
        <dbReference type="Pfam" id="PF06546"/>
    </source>
</evidence>
<dbReference type="KEGG" id="ncc:104943880"/>